<dbReference type="InterPro" id="IPR056822">
    <property type="entry name" value="TEN_NHL"/>
</dbReference>
<dbReference type="RefSeq" id="WP_345083142.1">
    <property type="nucleotide sequence ID" value="NZ_BAABFA010000015.1"/>
</dbReference>
<organism evidence="5 6">
    <name type="scientific">Nemorincola caseinilytica</name>
    <dbReference type="NCBI Taxonomy" id="2054315"/>
    <lineage>
        <taxon>Bacteria</taxon>
        <taxon>Pseudomonadati</taxon>
        <taxon>Bacteroidota</taxon>
        <taxon>Chitinophagia</taxon>
        <taxon>Chitinophagales</taxon>
        <taxon>Chitinophagaceae</taxon>
        <taxon>Nemorincola</taxon>
    </lineage>
</organism>
<evidence type="ECO:0000256" key="2">
    <source>
        <dbReference type="SAM" id="SignalP"/>
    </source>
</evidence>
<feature type="domain" description="Teneurin NHL" evidence="4">
    <location>
        <begin position="202"/>
        <end position="252"/>
    </location>
</feature>
<dbReference type="NCBIfam" id="TIGR04183">
    <property type="entry name" value="Por_Secre_tail"/>
    <property type="match status" value="1"/>
</dbReference>
<evidence type="ECO:0000256" key="1">
    <source>
        <dbReference type="ARBA" id="ARBA00022737"/>
    </source>
</evidence>
<feature type="domain" description="Secretion system C-terminal sorting" evidence="3">
    <location>
        <begin position="449"/>
        <end position="507"/>
    </location>
</feature>
<sequence length="516" mass="53002">MKKTIMAFLCLISIPAFAQTITTVAGNGTSTFSGDGVQATATAVSQPYDVGMDTYGNLYIGNVGNNRIRKVDPTGIITTVAGTGVAGYNGDGIMATTAQLNFPYGMAVSTFGSIVITDMNNDRVRLINNEGSLISTIAGTGVAGYSGDGGPAIAAKINKPQGIFWDSAGNVYFSDAHNNRVRKVGIDGIITTIGGNGTATSGGDGGPATAAGINHPSGLAVDKAGNIYVAEMMGDRIRKISASGIITTIAGTGVWGYSGDGGAATLAMIKRPKGVCIDKLGNIIIADTDNQKIRKIDINTGIISNIAGGSSVAGYSGDGGPATAAQLNFHQGIYVDTFGNLYAGDCLNNRVRKITCNAPVVSAISGPDTLCTGGNITLSSATAGGTWSSMHAKTTVSGGVVTGMTVGMDTIIYTVTNWCFARSVTRPVYVKACPITGINTGGMVQGTRIYPDPARDEVTIVSAVKISDIVITDMSGKAMFSNTYDRAQVSIDISAMPAGVYLVRVNGMYSGKFVKL</sequence>
<dbReference type="SUPFAM" id="SSF101898">
    <property type="entry name" value="NHL repeat"/>
    <property type="match status" value="1"/>
</dbReference>
<dbReference type="Gene3D" id="2.120.10.30">
    <property type="entry name" value="TolB, C-terminal domain"/>
    <property type="match status" value="3"/>
</dbReference>
<keyword evidence="1" id="KW-0677">Repeat</keyword>
<dbReference type="EMBL" id="BAABFA010000015">
    <property type="protein sequence ID" value="GAA4467069.1"/>
    <property type="molecule type" value="Genomic_DNA"/>
</dbReference>
<dbReference type="SUPFAM" id="SSF63829">
    <property type="entry name" value="Calcium-dependent phosphotriesterase"/>
    <property type="match status" value="1"/>
</dbReference>
<evidence type="ECO:0008006" key="7">
    <source>
        <dbReference type="Google" id="ProtNLM"/>
    </source>
</evidence>
<dbReference type="InterPro" id="IPR011042">
    <property type="entry name" value="6-blade_b-propeller_TolB-like"/>
</dbReference>
<feature type="domain" description="Teneurin NHL" evidence="4">
    <location>
        <begin position="146"/>
        <end position="197"/>
    </location>
</feature>
<proteinExistence type="predicted"/>
<keyword evidence="6" id="KW-1185">Reference proteome</keyword>
<accession>A0ABP8NJX0</accession>
<feature type="chain" id="PRO_5046101481" description="Secretion system C-terminal sorting domain-containing protein" evidence="2">
    <location>
        <begin position="19"/>
        <end position="516"/>
    </location>
</feature>
<evidence type="ECO:0000313" key="6">
    <source>
        <dbReference type="Proteomes" id="UP001500067"/>
    </source>
</evidence>
<evidence type="ECO:0000313" key="5">
    <source>
        <dbReference type="EMBL" id="GAA4467069.1"/>
    </source>
</evidence>
<dbReference type="PANTHER" id="PTHR13833">
    <property type="match status" value="1"/>
</dbReference>
<dbReference type="PANTHER" id="PTHR13833:SF71">
    <property type="entry name" value="NHL DOMAIN-CONTAINING PROTEIN"/>
    <property type="match status" value="1"/>
</dbReference>
<comment type="caution">
    <text evidence="5">The sequence shown here is derived from an EMBL/GenBank/DDBJ whole genome shotgun (WGS) entry which is preliminary data.</text>
</comment>
<dbReference type="Proteomes" id="UP001500067">
    <property type="component" value="Unassembled WGS sequence"/>
</dbReference>
<dbReference type="CDD" id="cd14953">
    <property type="entry name" value="NHL_like_1"/>
    <property type="match status" value="1"/>
</dbReference>
<dbReference type="Pfam" id="PF25021">
    <property type="entry name" value="TEN_NHL"/>
    <property type="match status" value="2"/>
</dbReference>
<evidence type="ECO:0000259" key="3">
    <source>
        <dbReference type="Pfam" id="PF18962"/>
    </source>
</evidence>
<name>A0ABP8NJX0_9BACT</name>
<keyword evidence="2" id="KW-0732">Signal</keyword>
<gene>
    <name evidence="5" type="ORF">GCM10023093_22250</name>
</gene>
<feature type="signal peptide" evidence="2">
    <location>
        <begin position="1"/>
        <end position="18"/>
    </location>
</feature>
<dbReference type="InterPro" id="IPR001258">
    <property type="entry name" value="NHL_repeat"/>
</dbReference>
<evidence type="ECO:0000259" key="4">
    <source>
        <dbReference type="Pfam" id="PF25021"/>
    </source>
</evidence>
<reference evidence="6" key="1">
    <citation type="journal article" date="2019" name="Int. J. Syst. Evol. Microbiol.">
        <title>The Global Catalogue of Microorganisms (GCM) 10K type strain sequencing project: providing services to taxonomists for standard genome sequencing and annotation.</title>
        <authorList>
            <consortium name="The Broad Institute Genomics Platform"/>
            <consortium name="The Broad Institute Genome Sequencing Center for Infectious Disease"/>
            <person name="Wu L."/>
            <person name="Ma J."/>
        </authorList>
    </citation>
    <scope>NUCLEOTIDE SEQUENCE [LARGE SCALE GENOMIC DNA]</scope>
    <source>
        <strain evidence="6">JCM 32105</strain>
    </source>
</reference>
<dbReference type="Pfam" id="PF18962">
    <property type="entry name" value="Por_Secre_tail"/>
    <property type="match status" value="1"/>
</dbReference>
<dbReference type="InterPro" id="IPR026444">
    <property type="entry name" value="Secre_tail"/>
</dbReference>
<protein>
    <recommendedName>
        <fullName evidence="7">Secretion system C-terminal sorting domain-containing protein</fullName>
    </recommendedName>
</protein>
<dbReference type="Pfam" id="PF01436">
    <property type="entry name" value="NHL"/>
    <property type="match status" value="1"/>
</dbReference>